<feature type="compositionally biased region" description="Basic and acidic residues" evidence="2">
    <location>
        <begin position="1"/>
        <end position="12"/>
    </location>
</feature>
<evidence type="ECO:0000259" key="3">
    <source>
        <dbReference type="Pfam" id="PF05970"/>
    </source>
</evidence>
<evidence type="ECO:0000256" key="2">
    <source>
        <dbReference type="SAM" id="MobiDB-lite"/>
    </source>
</evidence>
<feature type="compositionally biased region" description="Basic and acidic residues" evidence="2">
    <location>
        <begin position="21"/>
        <end position="35"/>
    </location>
</feature>
<dbReference type="InterPro" id="IPR010285">
    <property type="entry name" value="DNA_helicase_pif1-like_DEAD"/>
</dbReference>
<name>A0ABM1QEJ6_CAMSA</name>
<dbReference type="Pfam" id="PF21530">
    <property type="entry name" value="Pif1_2B_dom"/>
    <property type="match status" value="1"/>
</dbReference>
<feature type="domain" description="DNA helicase Pif1-like 2B" evidence="5">
    <location>
        <begin position="1425"/>
        <end position="1471"/>
    </location>
</feature>
<keyword evidence="1" id="KW-0378">Hydrolase</keyword>
<feature type="region of interest" description="Disordered" evidence="2">
    <location>
        <begin position="1"/>
        <end position="48"/>
    </location>
</feature>
<comment type="similarity">
    <text evidence="1">Belongs to the helicase family.</text>
</comment>
<keyword evidence="6" id="KW-1185">Reference proteome</keyword>
<dbReference type="PANTHER" id="PTHR10492:SF101">
    <property type="entry name" value="ATP-DEPENDENT DNA HELICASE"/>
    <property type="match status" value="1"/>
</dbReference>
<keyword evidence="1" id="KW-0547">Nucleotide-binding</keyword>
<dbReference type="InterPro" id="IPR025476">
    <property type="entry name" value="Helitron_helicase-like"/>
</dbReference>
<keyword evidence="1" id="KW-0067">ATP-binding</keyword>
<sequence>MKRRKDECENKTPKSPQFPNLEKKFRITPSSEKENPPQPFIGSKNTVPIKSAFRAVLKDITNTTENNKSVSKSTQQPQRRSAHEKNGTKIPLTSSTSRKELHGKVIVSSTYPSVDNNTISKFRDLDNTSDQEENSELEDFESDDSEAEYEQQVFDCSSQEDEPHDPSDAIESDSDSEPITQTIEDKHKEAKCRYDFLNLFDEAIQKVFGKPNSTVKDNINLKEKQKTKNTKDAYEDDGDPVHTCKDCGAIFWYGGKVDRSVKKGRGPSMFALQGENYHLMGSLKPKPGDYPKFQQLYIVDTENEVANRMNIMSKGKDDENPSEKRKFKKEIVEKLQKMLNEINPYVQHFRYARDRFALEKEKANFHMRIVSTREKDGTKYNLPTASEVAALIPGDFHTEMNKRDIVVEMQSGKLKRIHECHISYLALQYPLLFPLGEDGYTLGLKKRVKKGSKKKKRKDISMRQWYAYRLHERKDEKHILFRSKRLFQQFLVDTYTMIESNRLRYLKKNQKKLRSSNIEEIQLAADEGEDDLTNRGNRVVIPPSFTGGPSYMRQNYLDAMATCKHFGFPDLFITFTCNAKWPEITRFVNQRNLKADDRPDIICRIFKLKLEKFMDDLTKKHILGKTVSAIYQIEFQKRGLPHAHIIVWMDKKHKFPTADHIDKIISAEIPDKDEDPELYEVVKECMIHGPCGSANMNSPCMVGGKCSKFYPKEFVDTTNLDRDGYPIYRRRDDGRFIEKNGFKCDNTYVVPYNRKLSLKYRAHINVEWCNQTGSVKYLFKYVHKGQDRVTVSVEAGQEEDETEYTSDGVNINSSKKKDDVQDFFDCRYVSACEAFWRTNQYPIHYRTTPVVKLTFHEEGKQPVFYKDGDKPTTVLNRPTLDHTMFTAWFELCLRDEEARKLTYEQIPNKYIYDKKEKEFRPRGRTGFSIGRINYVPHNLEDSYHLRILINSKKGPTSFNDIKTVKGVLYKTYKEACFALGLLDDDKEYIEGIKEANFWCSSKFCRRLFVIMLISESLTSPKTVWEETWKILSEDIERKEKQRRQRPDTEKKKLLLRELQKLMKRNGCSLQKYKLMPHISLEDVTLPNQLILDELNYNREDLAKKHDGWKKMLTEEQKKIYDEIMEAVINDKCGVFFLYRFGGTGKTFLWKALSAAIRSNGHIVLNSASSGIASLLLEGGRTAHSRFALPLNPNETSTCNMSRSSELGALVKEAKLIIWDEAPMMSKYCFETLDRSLKDIMRSKEDKLFGGKVVLFGGDFRQILPVIVGAGREAIVNASLNSSYLWNQCKVLRLTKNMRLLQDIGKQEASEIEEFSKWILAVGEGKINEPNDGVCEIDIPQELLIPEGSSPLESIIEAVYGKNFATQKDPKFFQERAILCPTNEDVNSINDVMLSSLNAEERIYLSSDSIDPQDKRALKNKVYSPDFLNTIKVSGIPYHRLRLKIGCPIMLMRNIDPHGGLMNGTRLQITQMADHVLQARILTGTRVGKIVLIPRMLISPSDTRLPFKMRRRQFPVSVAFAMTINKSQGQSLENVGIYLPRPVFSHGQLYVAMSRVKSKSGLKMLITDAEGKPQTKTTNVVFKEVFQNLH</sequence>
<evidence type="ECO:0000313" key="6">
    <source>
        <dbReference type="Proteomes" id="UP000694864"/>
    </source>
</evidence>
<feature type="compositionally biased region" description="Polar residues" evidence="2">
    <location>
        <begin position="60"/>
        <end position="79"/>
    </location>
</feature>
<keyword evidence="1" id="KW-0347">Helicase</keyword>
<keyword evidence="1" id="KW-0227">DNA damage</keyword>
<feature type="region of interest" description="Disordered" evidence="2">
    <location>
        <begin position="60"/>
        <end position="177"/>
    </location>
</feature>
<dbReference type="InterPro" id="IPR027417">
    <property type="entry name" value="P-loop_NTPase"/>
</dbReference>
<feature type="domain" description="Helitron helicase-like" evidence="4">
    <location>
        <begin position="465"/>
        <end position="647"/>
    </location>
</feature>
<gene>
    <name evidence="7" type="primary">LOC109126286</name>
</gene>
<dbReference type="Pfam" id="PF05970">
    <property type="entry name" value="PIF1"/>
    <property type="match status" value="1"/>
</dbReference>
<comment type="catalytic activity">
    <reaction evidence="1">
        <text>ATP + H2O = ADP + phosphate + H(+)</text>
        <dbReference type="Rhea" id="RHEA:13065"/>
        <dbReference type="ChEBI" id="CHEBI:15377"/>
        <dbReference type="ChEBI" id="CHEBI:15378"/>
        <dbReference type="ChEBI" id="CHEBI:30616"/>
        <dbReference type="ChEBI" id="CHEBI:43474"/>
        <dbReference type="ChEBI" id="CHEBI:456216"/>
        <dbReference type="EC" id="5.6.2.3"/>
    </reaction>
</comment>
<evidence type="ECO:0000256" key="1">
    <source>
        <dbReference type="RuleBase" id="RU363044"/>
    </source>
</evidence>
<dbReference type="PANTHER" id="PTHR10492">
    <property type="match status" value="1"/>
</dbReference>
<dbReference type="RefSeq" id="XP_019085184.1">
    <property type="nucleotide sequence ID" value="XM_019229639.1"/>
</dbReference>
<protein>
    <recommendedName>
        <fullName evidence="1">ATP-dependent DNA helicase</fullName>
        <ecNumber evidence="1">5.6.2.3</ecNumber>
    </recommendedName>
</protein>
<feature type="domain" description="DNA helicase Pif1-like DEAD-box helicase" evidence="3">
    <location>
        <begin position="1111"/>
        <end position="1331"/>
    </location>
</feature>
<keyword evidence="1" id="KW-0233">DNA recombination</keyword>
<comment type="cofactor">
    <cofactor evidence="1">
        <name>Mg(2+)</name>
        <dbReference type="ChEBI" id="CHEBI:18420"/>
    </cofactor>
</comment>
<dbReference type="InterPro" id="IPR049163">
    <property type="entry name" value="Pif1-like_2B_dom"/>
</dbReference>
<dbReference type="Proteomes" id="UP000694864">
    <property type="component" value="Chromosome 2"/>
</dbReference>
<reference evidence="7" key="2">
    <citation type="submission" date="2025-08" db="UniProtKB">
        <authorList>
            <consortium name="RefSeq"/>
        </authorList>
    </citation>
    <scope>IDENTIFICATION</scope>
    <source>
        <tissue evidence="7">Leaf</tissue>
    </source>
</reference>
<dbReference type="GeneID" id="109126286"/>
<proteinExistence type="inferred from homology"/>
<dbReference type="Pfam" id="PF14214">
    <property type="entry name" value="Helitron_like_N"/>
    <property type="match status" value="1"/>
</dbReference>
<feature type="compositionally biased region" description="Polar residues" evidence="2">
    <location>
        <begin position="107"/>
        <end position="120"/>
    </location>
</feature>
<dbReference type="SUPFAM" id="SSF52540">
    <property type="entry name" value="P-loop containing nucleoside triphosphate hydrolases"/>
    <property type="match status" value="2"/>
</dbReference>
<evidence type="ECO:0000313" key="7">
    <source>
        <dbReference type="RefSeq" id="XP_019085184.1"/>
    </source>
</evidence>
<dbReference type="CDD" id="cd18809">
    <property type="entry name" value="SF1_C_RecD"/>
    <property type="match status" value="1"/>
</dbReference>
<organism evidence="6 7">
    <name type="scientific">Camelina sativa</name>
    <name type="common">False flax</name>
    <name type="synonym">Myagrum sativum</name>
    <dbReference type="NCBI Taxonomy" id="90675"/>
    <lineage>
        <taxon>Eukaryota</taxon>
        <taxon>Viridiplantae</taxon>
        <taxon>Streptophyta</taxon>
        <taxon>Embryophyta</taxon>
        <taxon>Tracheophyta</taxon>
        <taxon>Spermatophyta</taxon>
        <taxon>Magnoliopsida</taxon>
        <taxon>eudicotyledons</taxon>
        <taxon>Gunneridae</taxon>
        <taxon>Pentapetalae</taxon>
        <taxon>rosids</taxon>
        <taxon>malvids</taxon>
        <taxon>Brassicales</taxon>
        <taxon>Brassicaceae</taxon>
        <taxon>Camelineae</taxon>
        <taxon>Camelina</taxon>
    </lineage>
</organism>
<keyword evidence="1" id="KW-0234">DNA repair</keyword>
<evidence type="ECO:0000259" key="5">
    <source>
        <dbReference type="Pfam" id="PF21530"/>
    </source>
</evidence>
<dbReference type="Gene3D" id="3.40.50.300">
    <property type="entry name" value="P-loop containing nucleotide triphosphate hydrolases"/>
    <property type="match status" value="2"/>
</dbReference>
<feature type="compositionally biased region" description="Acidic residues" evidence="2">
    <location>
        <begin position="127"/>
        <end position="149"/>
    </location>
</feature>
<evidence type="ECO:0000259" key="4">
    <source>
        <dbReference type="Pfam" id="PF14214"/>
    </source>
</evidence>
<dbReference type="EC" id="5.6.2.3" evidence="1"/>
<reference evidence="6" key="1">
    <citation type="journal article" date="2014" name="Nat. Commun.">
        <title>The emerging biofuel crop Camelina sativa retains a highly undifferentiated hexaploid genome structure.</title>
        <authorList>
            <person name="Kagale S."/>
            <person name="Koh C."/>
            <person name="Nixon J."/>
            <person name="Bollina V."/>
            <person name="Clarke W.E."/>
            <person name="Tuteja R."/>
            <person name="Spillane C."/>
            <person name="Robinson S.J."/>
            <person name="Links M.G."/>
            <person name="Clarke C."/>
            <person name="Higgins E.E."/>
            <person name="Huebert T."/>
            <person name="Sharpe A.G."/>
            <person name="Parkin I.A."/>
        </authorList>
    </citation>
    <scope>NUCLEOTIDE SEQUENCE [LARGE SCALE GENOMIC DNA]</scope>
    <source>
        <strain evidence="6">cv. DH55</strain>
    </source>
</reference>
<feature type="compositionally biased region" description="Acidic residues" evidence="2">
    <location>
        <begin position="158"/>
        <end position="176"/>
    </location>
</feature>
<accession>A0ABM1QEJ6</accession>